<dbReference type="PANTHER" id="PTHR10788">
    <property type="entry name" value="TREHALOSE-6-PHOSPHATE SYNTHASE"/>
    <property type="match status" value="1"/>
</dbReference>
<dbReference type="Pfam" id="PF00982">
    <property type="entry name" value="Glyco_transf_20"/>
    <property type="match status" value="1"/>
</dbReference>
<dbReference type="PANTHER" id="PTHR10788:SF106">
    <property type="entry name" value="BCDNA.GH08860"/>
    <property type="match status" value="1"/>
</dbReference>
<dbReference type="EMBL" id="JBHLYQ010000212">
    <property type="protein sequence ID" value="MFC0082994.1"/>
    <property type="molecule type" value="Genomic_DNA"/>
</dbReference>
<evidence type="ECO:0000313" key="2">
    <source>
        <dbReference type="EMBL" id="MFC0082994.1"/>
    </source>
</evidence>
<name>A0ABV6C9N0_9ACTN</name>
<proteinExistence type="inferred from homology"/>
<dbReference type="Gene3D" id="3.40.50.2000">
    <property type="entry name" value="Glycogen Phosphorylase B"/>
    <property type="match status" value="2"/>
</dbReference>
<dbReference type="Proteomes" id="UP001589788">
    <property type="component" value="Unassembled WGS sequence"/>
</dbReference>
<accession>A0ABV6C9N0</accession>
<comment type="caution">
    <text evidence="2">The sequence shown here is derived from an EMBL/GenBank/DDBJ whole genome shotgun (WGS) entry which is preliminary data.</text>
</comment>
<dbReference type="SUPFAM" id="SSF53756">
    <property type="entry name" value="UDP-Glycosyltransferase/glycogen phosphorylase"/>
    <property type="match status" value="1"/>
</dbReference>
<organism evidence="2 3">
    <name type="scientific">Aciditerrimonas ferrireducens</name>
    <dbReference type="NCBI Taxonomy" id="667306"/>
    <lineage>
        <taxon>Bacteria</taxon>
        <taxon>Bacillati</taxon>
        <taxon>Actinomycetota</taxon>
        <taxon>Acidimicrobiia</taxon>
        <taxon>Acidimicrobiales</taxon>
        <taxon>Acidimicrobiaceae</taxon>
        <taxon>Aciditerrimonas</taxon>
    </lineage>
</organism>
<protein>
    <submittedName>
        <fullName evidence="2">Trehalose-6-phosphate synthase</fullName>
    </submittedName>
</protein>
<reference evidence="2 3" key="1">
    <citation type="submission" date="2024-09" db="EMBL/GenBank/DDBJ databases">
        <authorList>
            <person name="Sun Q."/>
            <person name="Mori K."/>
        </authorList>
    </citation>
    <scope>NUCLEOTIDE SEQUENCE [LARGE SCALE GENOMIC DNA]</scope>
    <source>
        <strain evidence="2 3">JCM 15389</strain>
    </source>
</reference>
<sequence>MVDLADVVVASNRGPLAFRRDEAGALEPAPPGGGLAGSLRDLLEGSGATWVSCALSEADRAAQDAGLLSLPDLRLRTVAPDETTYDLAYDLVSNATLWFCHHHLFDLTRRPRFDQRWPEAWAAYRRLNRLIADEVAASAPGDGVVLVQDYHLALAPRLVRQARPDLRVVHFSHTPFADPGVLRVLPADCRRELLAGMAGGTCGFHTRRWAQAFEACCRDQGLDPPRTFASPLAPDPEKLLARVRSAACQEAGERLLARTGERALVVRTDRVELSKNVIRGFWAIDLLLELRPELRDRFVHLAFVYPSRQRLPEYLAYRAELEQTAAAVNERWARGDWQPIVVDVRDDPDRSLAALRLADVVLVNPVRDGLNLVAKEAPLVSERQASLVLSAEAGAAEELAEAAFVVNPFDVLQTATALADALTLSPAERQRRAERLRALVLAHPPRAWLDAQLAAAEG</sequence>
<dbReference type="InterPro" id="IPR001830">
    <property type="entry name" value="Glyco_trans_20"/>
</dbReference>
<keyword evidence="3" id="KW-1185">Reference proteome</keyword>
<evidence type="ECO:0000313" key="3">
    <source>
        <dbReference type="Proteomes" id="UP001589788"/>
    </source>
</evidence>
<comment type="similarity">
    <text evidence="1">Belongs to the glycosyltransferase 20 family.</text>
</comment>
<gene>
    <name evidence="2" type="ORF">ACFFRE_12740</name>
</gene>
<evidence type="ECO:0000256" key="1">
    <source>
        <dbReference type="ARBA" id="ARBA00008799"/>
    </source>
</evidence>
<dbReference type="RefSeq" id="WP_377790716.1">
    <property type="nucleotide sequence ID" value="NZ_JBHLYQ010000212.1"/>
</dbReference>